<keyword evidence="6" id="KW-0067">ATP-binding</keyword>
<feature type="domain" description="PASTA" evidence="12">
    <location>
        <begin position="469"/>
        <end position="539"/>
    </location>
</feature>
<feature type="domain" description="Protein kinase" evidence="11">
    <location>
        <begin position="46"/>
        <end position="321"/>
    </location>
</feature>
<dbReference type="SMART" id="SM00740">
    <property type="entry name" value="PASTA"/>
    <property type="match status" value="2"/>
</dbReference>
<dbReference type="InterPro" id="IPR005543">
    <property type="entry name" value="PASTA_dom"/>
</dbReference>
<dbReference type="PANTHER" id="PTHR24361">
    <property type="entry name" value="MITOGEN-ACTIVATED KINASE KINASE KINASE"/>
    <property type="match status" value="1"/>
</dbReference>
<dbReference type="EMBL" id="DXGE01000034">
    <property type="protein sequence ID" value="HIW86559.1"/>
    <property type="molecule type" value="Genomic_DNA"/>
</dbReference>
<gene>
    <name evidence="13" type="ORF">IAA48_08710</name>
</gene>
<keyword evidence="4" id="KW-0547">Nucleotide-binding</keyword>
<dbReference type="Gene3D" id="3.30.200.20">
    <property type="entry name" value="Phosphorylase Kinase, domain 1"/>
    <property type="match status" value="1"/>
</dbReference>
<keyword evidence="10" id="KW-1133">Transmembrane helix</keyword>
<dbReference type="Proteomes" id="UP000824205">
    <property type="component" value="Unassembled WGS sequence"/>
</dbReference>
<comment type="catalytic activity">
    <reaction evidence="8">
        <text>L-seryl-[protein] + ATP = O-phospho-L-seryl-[protein] + ADP + H(+)</text>
        <dbReference type="Rhea" id="RHEA:17989"/>
        <dbReference type="Rhea" id="RHEA-COMP:9863"/>
        <dbReference type="Rhea" id="RHEA-COMP:11604"/>
        <dbReference type="ChEBI" id="CHEBI:15378"/>
        <dbReference type="ChEBI" id="CHEBI:29999"/>
        <dbReference type="ChEBI" id="CHEBI:30616"/>
        <dbReference type="ChEBI" id="CHEBI:83421"/>
        <dbReference type="ChEBI" id="CHEBI:456216"/>
        <dbReference type="EC" id="2.7.11.1"/>
    </reaction>
</comment>
<proteinExistence type="predicted"/>
<accession>A0A9D1RF57</accession>
<keyword evidence="2" id="KW-0723">Serine/threonine-protein kinase</keyword>
<evidence type="ECO:0000256" key="10">
    <source>
        <dbReference type="SAM" id="Phobius"/>
    </source>
</evidence>
<dbReference type="EC" id="2.7.11.1" evidence="1"/>
<dbReference type="SMART" id="SM00220">
    <property type="entry name" value="S_TKc"/>
    <property type="match status" value="1"/>
</dbReference>
<evidence type="ECO:0000313" key="14">
    <source>
        <dbReference type="Proteomes" id="UP000824205"/>
    </source>
</evidence>
<dbReference type="GO" id="GO:0005524">
    <property type="term" value="F:ATP binding"/>
    <property type="evidence" value="ECO:0007669"/>
    <property type="project" value="UniProtKB-KW"/>
</dbReference>
<evidence type="ECO:0000259" key="12">
    <source>
        <dbReference type="PROSITE" id="PS51178"/>
    </source>
</evidence>
<dbReference type="InterPro" id="IPR000719">
    <property type="entry name" value="Prot_kinase_dom"/>
</dbReference>
<evidence type="ECO:0000256" key="7">
    <source>
        <dbReference type="ARBA" id="ARBA00047899"/>
    </source>
</evidence>
<evidence type="ECO:0000256" key="4">
    <source>
        <dbReference type="ARBA" id="ARBA00022741"/>
    </source>
</evidence>
<name>A0A9D1RF57_9FIRM</name>
<reference evidence="13" key="2">
    <citation type="submission" date="2021-04" db="EMBL/GenBank/DDBJ databases">
        <authorList>
            <person name="Gilroy R."/>
        </authorList>
    </citation>
    <scope>NUCLEOTIDE SEQUENCE</scope>
    <source>
        <strain evidence="13">421</strain>
    </source>
</reference>
<keyword evidence="10" id="KW-0472">Membrane</keyword>
<dbReference type="Pfam" id="PF03793">
    <property type="entry name" value="PASTA"/>
    <property type="match status" value="2"/>
</dbReference>
<dbReference type="InterPro" id="IPR011009">
    <property type="entry name" value="Kinase-like_dom_sf"/>
</dbReference>
<evidence type="ECO:0000256" key="2">
    <source>
        <dbReference type="ARBA" id="ARBA00022527"/>
    </source>
</evidence>
<keyword evidence="3" id="KW-0808">Transferase</keyword>
<dbReference type="Gene3D" id="3.30.10.20">
    <property type="match status" value="2"/>
</dbReference>
<dbReference type="CDD" id="cd06577">
    <property type="entry name" value="PASTA_pknB"/>
    <property type="match status" value="2"/>
</dbReference>
<feature type="compositionally biased region" description="Basic and acidic residues" evidence="9">
    <location>
        <begin position="342"/>
        <end position="351"/>
    </location>
</feature>
<organism evidence="13 14">
    <name type="scientific">Candidatus Eubacterium faecipullorum</name>
    <dbReference type="NCBI Taxonomy" id="2838571"/>
    <lineage>
        <taxon>Bacteria</taxon>
        <taxon>Bacillati</taxon>
        <taxon>Bacillota</taxon>
        <taxon>Clostridia</taxon>
        <taxon>Eubacteriales</taxon>
        <taxon>Eubacteriaceae</taxon>
        <taxon>Eubacterium</taxon>
    </lineage>
</organism>
<comment type="caution">
    <text evidence="13">The sequence shown here is derived from an EMBL/GenBank/DDBJ whole genome shotgun (WGS) entry which is preliminary data.</text>
</comment>
<feature type="region of interest" description="Disordered" evidence="9">
    <location>
        <begin position="330"/>
        <end position="356"/>
    </location>
</feature>
<feature type="domain" description="PASTA" evidence="12">
    <location>
        <begin position="399"/>
        <end position="468"/>
    </location>
</feature>
<dbReference type="Gene3D" id="1.10.510.10">
    <property type="entry name" value="Transferase(Phosphotransferase) domain 1"/>
    <property type="match status" value="1"/>
</dbReference>
<evidence type="ECO:0000259" key="11">
    <source>
        <dbReference type="PROSITE" id="PS50011"/>
    </source>
</evidence>
<evidence type="ECO:0000256" key="3">
    <source>
        <dbReference type="ARBA" id="ARBA00022679"/>
    </source>
</evidence>
<evidence type="ECO:0000313" key="13">
    <source>
        <dbReference type="EMBL" id="HIW86559.1"/>
    </source>
</evidence>
<keyword evidence="5" id="KW-0418">Kinase</keyword>
<feature type="transmembrane region" description="Helical" evidence="10">
    <location>
        <begin position="364"/>
        <end position="388"/>
    </location>
</feature>
<dbReference type="PANTHER" id="PTHR24361:SF433">
    <property type="entry name" value="PROTEIN KINASE DOMAIN-CONTAINING PROTEIN"/>
    <property type="match status" value="1"/>
</dbReference>
<dbReference type="GO" id="GO:0005737">
    <property type="term" value="C:cytoplasm"/>
    <property type="evidence" value="ECO:0007669"/>
    <property type="project" value="TreeGrafter"/>
</dbReference>
<comment type="catalytic activity">
    <reaction evidence="7">
        <text>L-threonyl-[protein] + ATP = O-phospho-L-threonyl-[protein] + ADP + H(+)</text>
        <dbReference type="Rhea" id="RHEA:46608"/>
        <dbReference type="Rhea" id="RHEA-COMP:11060"/>
        <dbReference type="Rhea" id="RHEA-COMP:11605"/>
        <dbReference type="ChEBI" id="CHEBI:15378"/>
        <dbReference type="ChEBI" id="CHEBI:30013"/>
        <dbReference type="ChEBI" id="CHEBI:30616"/>
        <dbReference type="ChEBI" id="CHEBI:61977"/>
        <dbReference type="ChEBI" id="CHEBI:456216"/>
        <dbReference type="EC" id="2.7.11.1"/>
    </reaction>
</comment>
<evidence type="ECO:0000256" key="6">
    <source>
        <dbReference type="ARBA" id="ARBA00022840"/>
    </source>
</evidence>
<reference evidence="13" key="1">
    <citation type="journal article" date="2021" name="PeerJ">
        <title>Extensive microbial diversity within the chicken gut microbiome revealed by metagenomics and culture.</title>
        <authorList>
            <person name="Gilroy R."/>
            <person name="Ravi A."/>
            <person name="Getino M."/>
            <person name="Pursley I."/>
            <person name="Horton D.L."/>
            <person name="Alikhan N.F."/>
            <person name="Baker D."/>
            <person name="Gharbi K."/>
            <person name="Hall N."/>
            <person name="Watson M."/>
            <person name="Adriaenssens E.M."/>
            <person name="Foster-Nyarko E."/>
            <person name="Jarju S."/>
            <person name="Secka A."/>
            <person name="Antonio M."/>
            <person name="Oren A."/>
            <person name="Chaudhuri R.R."/>
            <person name="La Ragione R."/>
            <person name="Hildebrand F."/>
            <person name="Pallen M.J."/>
        </authorList>
    </citation>
    <scope>NUCLEOTIDE SEQUENCE</scope>
    <source>
        <strain evidence="13">421</strain>
    </source>
</reference>
<sequence length="560" mass="61925">MSFDNLCMNCFERLTDGSICRKCGFDNDSPADMLFLPRKTLLANRYVVGKDISQESDAVTYMGYDTEREAQVTIRELIPKGIANRLEGNPDVHIRERYRKNFEEYKKSFSRLWKTLKGLNALSAVIPVIDVFEENETVYAVCEYMATVSLRDFLIRNENNNIPWDRARLMFMPVLTTLERLHEEGIIHGGINPENLVLCGDGKVRLAGFCISECNTASGELEFNEHEGYTALEQYDNNHKICPATDIYAFSACIYRALVGTNPPSALSRETNDRLMIPNRIAETIPTYVIKALGAGLQIYPERRIQNVYDYRELLNAAPSVVAKAADIQAVEEREHEDEPEEKPAPAREQKPQSAKKKLGKPQIAAIIIAVIAVIAVAVYIFGFSGLIGTEEPATEPVTLQQVTVPDFSSVGYTESDIRNSGSWNEQFKITFEYAYSPDYEAGIVFQQSVAAGEQVQQGSAIVLTVSRGTQMADVPDVGGLTEEEARAQLEEQGFKVEVVYSYNDGSYTAGEVKSSGGIAPEEGTSVPVGETIIIQVYGEVETTTAPPETTIASNATSSD</sequence>
<evidence type="ECO:0000256" key="9">
    <source>
        <dbReference type="SAM" id="MobiDB-lite"/>
    </source>
</evidence>
<keyword evidence="10" id="KW-0812">Transmembrane</keyword>
<protein>
    <recommendedName>
        <fullName evidence="1">non-specific serine/threonine protein kinase</fullName>
        <ecNumber evidence="1">2.7.11.1</ecNumber>
    </recommendedName>
</protein>
<evidence type="ECO:0000256" key="5">
    <source>
        <dbReference type="ARBA" id="ARBA00022777"/>
    </source>
</evidence>
<dbReference type="InterPro" id="IPR053235">
    <property type="entry name" value="Ser_Thr_kinase"/>
</dbReference>
<dbReference type="GO" id="GO:0004674">
    <property type="term" value="F:protein serine/threonine kinase activity"/>
    <property type="evidence" value="ECO:0007669"/>
    <property type="project" value="UniProtKB-KW"/>
</dbReference>
<dbReference type="Pfam" id="PF00069">
    <property type="entry name" value="Pkinase"/>
    <property type="match status" value="1"/>
</dbReference>
<evidence type="ECO:0000256" key="1">
    <source>
        <dbReference type="ARBA" id="ARBA00012513"/>
    </source>
</evidence>
<evidence type="ECO:0000256" key="8">
    <source>
        <dbReference type="ARBA" id="ARBA00048679"/>
    </source>
</evidence>
<dbReference type="PROSITE" id="PS50011">
    <property type="entry name" value="PROTEIN_KINASE_DOM"/>
    <property type="match status" value="1"/>
</dbReference>
<dbReference type="AlphaFoldDB" id="A0A9D1RF57"/>
<dbReference type="SUPFAM" id="SSF56112">
    <property type="entry name" value="Protein kinase-like (PK-like)"/>
    <property type="match status" value="1"/>
</dbReference>
<dbReference type="PROSITE" id="PS51178">
    <property type="entry name" value="PASTA"/>
    <property type="match status" value="2"/>
</dbReference>